<feature type="transmembrane region" description="Helical" evidence="8">
    <location>
        <begin position="101"/>
        <end position="117"/>
    </location>
</feature>
<keyword evidence="4 8" id="KW-1133">Transmembrane helix</keyword>
<evidence type="ECO:0000256" key="5">
    <source>
        <dbReference type="ARBA" id="ARBA00023136"/>
    </source>
</evidence>
<keyword evidence="3 8" id="KW-0812">Transmembrane</keyword>
<evidence type="ECO:0000256" key="7">
    <source>
        <dbReference type="SAM" id="MobiDB-lite"/>
    </source>
</evidence>
<feature type="region of interest" description="Disordered" evidence="7">
    <location>
        <begin position="370"/>
        <end position="406"/>
    </location>
</feature>
<evidence type="ECO:0000256" key="2">
    <source>
        <dbReference type="ARBA" id="ARBA00022475"/>
    </source>
</evidence>
<keyword evidence="2" id="KW-1003">Cell membrane</keyword>
<organism evidence="10 11">
    <name type="scientific">Streptomyces finlayi</name>
    <dbReference type="NCBI Taxonomy" id="67296"/>
    <lineage>
        <taxon>Bacteria</taxon>
        <taxon>Bacillati</taxon>
        <taxon>Actinomycetota</taxon>
        <taxon>Actinomycetes</taxon>
        <taxon>Kitasatosporales</taxon>
        <taxon>Streptomycetaceae</taxon>
        <taxon>Streptomyces</taxon>
    </lineage>
</organism>
<feature type="domain" description="Integral membrane bound transporter" evidence="9">
    <location>
        <begin position="421"/>
        <end position="546"/>
    </location>
</feature>
<feature type="transmembrane region" description="Helical" evidence="8">
    <location>
        <begin position="52"/>
        <end position="69"/>
    </location>
</feature>
<evidence type="ECO:0000256" key="1">
    <source>
        <dbReference type="ARBA" id="ARBA00004651"/>
    </source>
</evidence>
<reference evidence="10" key="2">
    <citation type="submission" date="2020-09" db="EMBL/GenBank/DDBJ databases">
        <authorList>
            <person name="Sun Q."/>
            <person name="Ohkuma M."/>
        </authorList>
    </citation>
    <scope>NUCLEOTIDE SEQUENCE</scope>
    <source>
        <strain evidence="10">JCM 4637</strain>
    </source>
</reference>
<evidence type="ECO:0000256" key="6">
    <source>
        <dbReference type="ARBA" id="ARBA00043993"/>
    </source>
</evidence>
<comment type="subcellular location">
    <subcellularLocation>
        <location evidence="1">Cell membrane</location>
        <topology evidence="1">Multi-pass membrane protein</topology>
    </subcellularLocation>
</comment>
<dbReference type="EMBL" id="BMVC01000020">
    <property type="protein sequence ID" value="GHD13628.1"/>
    <property type="molecule type" value="Genomic_DNA"/>
</dbReference>
<feature type="transmembrane region" description="Helical" evidence="8">
    <location>
        <begin position="434"/>
        <end position="454"/>
    </location>
</feature>
<feature type="transmembrane region" description="Helical" evidence="8">
    <location>
        <begin position="23"/>
        <end position="46"/>
    </location>
</feature>
<sequence>MRRRTPTGSATTYDRFLAADPGLIRLLSALSTVCATLLTLGVIAMLDAPVPILVTGALTAMVSTVAVTEPRPRDQALTLAMGAPVALATMAVGSALAPHRAVADLVFVLVIFTALYIRRLGPRATALGVISFQLFFVTQFVNTRVEQLPQLFLAVLVAFGSSAVVRFAVLRQRPEQTLARLQRAFRLQLVLVLDVLTDLAEGGPEAPRAERAADRLRRHVARLHADALMIQDRLATAAPDGRTAAAIQRRVAEAETAVERLTVLVLRVLWPGADVDAPTRHLRRARSAGPSLNARETAARAVLVLELRALRATIGPGSPRPAGANADEERDRLLDYRRDRHLPDASPAVQDVLRSAGDVAHALLSLCPAADKKAPPAGDNHEGTRSRRDSGEKDTAPKQQVPGVRPTTRTAFQVATGSALAVVGGELLSPERWYWAVFTCWVVFISTTSTGEILVRGYRRLIGTVVGAVAGLALAALMGNAPWLAFVLAGLSVFGMYYTIAVSYTLMSFFVTTMIGMLYALLHTLTPGVLVVRIEETALGIAGGLAAALLVLPVRTRKRTDQLLGDVLERLRTVLSPLLARLAGGAGGDLLDSARALDSALDKLRLSAQPLITPISPLRSRRRAALSVLGLLETAAFHTRSLAATAEPSSTGLGIGADPSLVKEVQRIDRNLATLISQVAAPGTGPSLARGPGIPARIEAGGEEGRPEDDNATRRILRHLQRVDESVQRLARTLGVPVRDDTRGAVGTSPPSTAEPDGAADRRSSVP</sequence>
<comment type="similarity">
    <text evidence="6">Belongs to the YccS/YhfK family.</text>
</comment>
<evidence type="ECO:0000256" key="3">
    <source>
        <dbReference type="ARBA" id="ARBA00022692"/>
    </source>
</evidence>
<dbReference type="Proteomes" id="UP000638353">
    <property type="component" value="Unassembled WGS sequence"/>
</dbReference>
<feature type="transmembrane region" description="Helical" evidence="8">
    <location>
        <begin position="124"/>
        <end position="142"/>
    </location>
</feature>
<dbReference type="PANTHER" id="PTHR30509:SF9">
    <property type="entry name" value="MULTIDRUG RESISTANCE PROTEIN MDTO"/>
    <property type="match status" value="1"/>
</dbReference>
<dbReference type="InterPro" id="IPR049453">
    <property type="entry name" value="Memb_transporter_dom"/>
</dbReference>
<name>A0A918X5C6_9ACTN</name>
<evidence type="ECO:0000313" key="10">
    <source>
        <dbReference type="EMBL" id="GHD13628.1"/>
    </source>
</evidence>
<feature type="transmembrane region" description="Helical" evidence="8">
    <location>
        <begin position="537"/>
        <end position="554"/>
    </location>
</feature>
<feature type="transmembrane region" description="Helical" evidence="8">
    <location>
        <begin position="148"/>
        <end position="170"/>
    </location>
</feature>
<evidence type="ECO:0000259" key="9">
    <source>
        <dbReference type="Pfam" id="PF13515"/>
    </source>
</evidence>
<keyword evidence="5 8" id="KW-0472">Membrane</keyword>
<evidence type="ECO:0000256" key="8">
    <source>
        <dbReference type="SAM" id="Phobius"/>
    </source>
</evidence>
<proteinExistence type="inferred from homology"/>
<evidence type="ECO:0000256" key="4">
    <source>
        <dbReference type="ARBA" id="ARBA00022989"/>
    </source>
</evidence>
<gene>
    <name evidence="10" type="ORF">GCM10010334_71940</name>
</gene>
<feature type="transmembrane region" description="Helical" evidence="8">
    <location>
        <begin position="507"/>
        <end position="525"/>
    </location>
</feature>
<dbReference type="PANTHER" id="PTHR30509">
    <property type="entry name" value="P-HYDROXYBENZOIC ACID EFFLUX PUMP SUBUNIT-RELATED"/>
    <property type="match status" value="1"/>
</dbReference>
<protein>
    <submittedName>
        <fullName evidence="10">Membrane protein</fullName>
    </submittedName>
</protein>
<accession>A0A918X5C6</accession>
<feature type="compositionally biased region" description="Basic and acidic residues" evidence="7">
    <location>
        <begin position="370"/>
        <end position="396"/>
    </location>
</feature>
<feature type="region of interest" description="Disordered" evidence="7">
    <location>
        <begin position="733"/>
        <end position="767"/>
    </location>
</feature>
<comment type="caution">
    <text evidence="10">The sequence shown here is derived from an EMBL/GenBank/DDBJ whole genome shotgun (WGS) entry which is preliminary data.</text>
</comment>
<feature type="transmembrane region" description="Helical" evidence="8">
    <location>
        <begin position="76"/>
        <end position="95"/>
    </location>
</feature>
<feature type="transmembrane region" description="Helical" evidence="8">
    <location>
        <begin position="461"/>
        <end position="477"/>
    </location>
</feature>
<evidence type="ECO:0000313" key="11">
    <source>
        <dbReference type="Proteomes" id="UP000638353"/>
    </source>
</evidence>
<feature type="region of interest" description="Disordered" evidence="7">
    <location>
        <begin position="683"/>
        <end position="711"/>
    </location>
</feature>
<dbReference type="AlphaFoldDB" id="A0A918X5C6"/>
<dbReference type="Pfam" id="PF13515">
    <property type="entry name" value="FUSC_2"/>
    <property type="match status" value="1"/>
</dbReference>
<reference evidence="10" key="1">
    <citation type="journal article" date="2014" name="Int. J. Syst. Evol. Microbiol.">
        <title>Complete genome sequence of Corynebacterium casei LMG S-19264T (=DSM 44701T), isolated from a smear-ripened cheese.</title>
        <authorList>
            <consortium name="US DOE Joint Genome Institute (JGI-PGF)"/>
            <person name="Walter F."/>
            <person name="Albersmeier A."/>
            <person name="Kalinowski J."/>
            <person name="Ruckert C."/>
        </authorList>
    </citation>
    <scope>NUCLEOTIDE SEQUENCE</scope>
    <source>
        <strain evidence="10">JCM 4637</strain>
    </source>
</reference>
<dbReference type="GO" id="GO:0005886">
    <property type="term" value="C:plasma membrane"/>
    <property type="evidence" value="ECO:0007669"/>
    <property type="project" value="UniProtKB-SubCell"/>
</dbReference>